<dbReference type="InterPro" id="IPR002110">
    <property type="entry name" value="Ankyrin_rpt"/>
</dbReference>
<dbReference type="PROSITE" id="PS50225">
    <property type="entry name" value="SOCS"/>
    <property type="match status" value="1"/>
</dbReference>
<comment type="pathway">
    <text evidence="1">Protein modification; protein ubiquitination.</text>
</comment>
<reference evidence="6" key="1">
    <citation type="submission" date="2020-06" db="EMBL/GenBank/DDBJ databases">
        <authorList>
            <consortium name="Wellcome Sanger Institute Data Sharing"/>
        </authorList>
    </citation>
    <scope>NUCLEOTIDE SEQUENCE [LARGE SCALE GENOMIC DNA]</scope>
</reference>
<reference evidence="6" key="2">
    <citation type="submission" date="2025-08" db="UniProtKB">
        <authorList>
            <consortium name="Ensembl"/>
        </authorList>
    </citation>
    <scope>IDENTIFICATION</scope>
</reference>
<evidence type="ECO:0000313" key="6">
    <source>
        <dbReference type="Ensembl" id="ENSGWIP00000014925.1"/>
    </source>
</evidence>
<dbReference type="GO" id="GO:0035556">
    <property type="term" value="P:intracellular signal transduction"/>
    <property type="evidence" value="ECO:0007669"/>
    <property type="project" value="InterPro"/>
</dbReference>
<reference evidence="6" key="3">
    <citation type="submission" date="2025-09" db="UniProtKB">
        <authorList>
            <consortium name="Ensembl"/>
        </authorList>
    </citation>
    <scope>IDENTIFICATION</scope>
</reference>
<feature type="repeat" description="ANK" evidence="4">
    <location>
        <begin position="161"/>
        <end position="199"/>
    </location>
</feature>
<name>A0A8C5E189_GOUWI</name>
<keyword evidence="3 4" id="KW-0040">ANK repeat</keyword>
<feature type="repeat" description="ANK" evidence="4">
    <location>
        <begin position="96"/>
        <end position="125"/>
    </location>
</feature>
<dbReference type="PROSITE" id="PS50088">
    <property type="entry name" value="ANK_REPEAT"/>
    <property type="match status" value="2"/>
</dbReference>
<accession>A0A8C5E189</accession>
<keyword evidence="7" id="KW-1185">Reference proteome</keyword>
<dbReference type="PANTHER" id="PTHR24189:SF50">
    <property type="entry name" value="ANKYRIN REPEAT AND SOCS BOX PROTEIN 2"/>
    <property type="match status" value="1"/>
</dbReference>
<proteinExistence type="predicted"/>
<evidence type="ECO:0000256" key="4">
    <source>
        <dbReference type="PROSITE-ProRule" id="PRU00023"/>
    </source>
</evidence>
<dbReference type="SUPFAM" id="SSF158235">
    <property type="entry name" value="SOCS box-like"/>
    <property type="match status" value="1"/>
</dbReference>
<dbReference type="PROSITE" id="PS50297">
    <property type="entry name" value="ANK_REP_REGION"/>
    <property type="match status" value="1"/>
</dbReference>
<dbReference type="GO" id="GO:0016567">
    <property type="term" value="P:protein ubiquitination"/>
    <property type="evidence" value="ECO:0007669"/>
    <property type="project" value="UniProtKB-UniPathway"/>
</dbReference>
<evidence type="ECO:0000256" key="2">
    <source>
        <dbReference type="ARBA" id="ARBA00022737"/>
    </source>
</evidence>
<dbReference type="UniPathway" id="UPA00143"/>
<dbReference type="InterPro" id="IPR001496">
    <property type="entry name" value="SOCS_box"/>
</dbReference>
<dbReference type="Ensembl" id="ENSGWIT00000016477.1">
    <property type="protein sequence ID" value="ENSGWIP00000014925.1"/>
    <property type="gene ID" value="ENSGWIG00000008337.1"/>
</dbReference>
<dbReference type="Gene3D" id="1.10.750.20">
    <property type="entry name" value="SOCS box"/>
    <property type="match status" value="1"/>
</dbReference>
<feature type="domain" description="SOCS box" evidence="5">
    <location>
        <begin position="346"/>
        <end position="389"/>
    </location>
</feature>
<dbReference type="InterPro" id="IPR050745">
    <property type="entry name" value="Multifunctional_regulatory"/>
</dbReference>
<dbReference type="Gene3D" id="1.25.40.20">
    <property type="entry name" value="Ankyrin repeat-containing domain"/>
    <property type="match status" value="2"/>
</dbReference>
<dbReference type="AlphaFoldDB" id="A0A8C5E189"/>
<dbReference type="SUPFAM" id="SSF48403">
    <property type="entry name" value="Ankyrin repeat"/>
    <property type="match status" value="1"/>
</dbReference>
<dbReference type="InterPro" id="IPR036770">
    <property type="entry name" value="Ankyrin_rpt-contain_sf"/>
</dbReference>
<evidence type="ECO:0000256" key="3">
    <source>
        <dbReference type="ARBA" id="ARBA00023043"/>
    </source>
</evidence>
<dbReference type="Pfam" id="PF00023">
    <property type="entry name" value="Ank"/>
    <property type="match status" value="1"/>
</dbReference>
<dbReference type="Proteomes" id="UP000694680">
    <property type="component" value="Chromosome 9"/>
</dbReference>
<dbReference type="Pfam" id="PF07525">
    <property type="entry name" value="SOCS_box"/>
    <property type="match status" value="1"/>
</dbReference>
<keyword evidence="2" id="KW-0677">Repeat</keyword>
<dbReference type="Pfam" id="PF12796">
    <property type="entry name" value="Ank_2"/>
    <property type="match status" value="1"/>
</dbReference>
<evidence type="ECO:0000256" key="1">
    <source>
        <dbReference type="ARBA" id="ARBA00004906"/>
    </source>
</evidence>
<sequence length="411" mass="45372">MPSFTGFRRVIHEYQPLVDAVLCVLGVDEGDGAEDESAQCRSLVELLDRESHSEVFQEGISCALFKVAERGLVHAVEILLSYGANLNFEDPVCYCNPLHIAVLRNRQDIVRLLVKHGANIEKRERVHESSPLDHASEDSERTLTDTHTCIYNNDFLCPVYLGKTALLHALANSDGVTVQNTDIIQALLERGADVNAATVDGDMVELPLVLLVEDALQLLLTHGMVPNGCLIDGVSSMTLVSLRHFDLLFPLAVLLIQSGASMVCSHHGEVCWSAYGLLMKRLQTALQQCSDQTGASALLEQAEELLHLMRISNPTQHLAVSLQLSLPALVLTPMLRLCWTYTPRVLEHDASPAPLLHLCRASIRSHLQPGPLEDKVKALPLPDKLRDFLLPEHTYTLKAGWDTFKPKPSQS</sequence>
<dbReference type="SMART" id="SM00253">
    <property type="entry name" value="SOCS"/>
    <property type="match status" value="1"/>
</dbReference>
<dbReference type="InterPro" id="IPR036036">
    <property type="entry name" value="SOCS_box-like_dom_sf"/>
</dbReference>
<evidence type="ECO:0000259" key="5">
    <source>
        <dbReference type="PROSITE" id="PS50225"/>
    </source>
</evidence>
<evidence type="ECO:0000313" key="7">
    <source>
        <dbReference type="Proteomes" id="UP000694680"/>
    </source>
</evidence>
<dbReference type="PANTHER" id="PTHR24189">
    <property type="entry name" value="MYOTROPHIN"/>
    <property type="match status" value="1"/>
</dbReference>
<organism evidence="6 7">
    <name type="scientific">Gouania willdenowi</name>
    <name type="common">Blunt-snouted clingfish</name>
    <name type="synonym">Lepadogaster willdenowi</name>
    <dbReference type="NCBI Taxonomy" id="441366"/>
    <lineage>
        <taxon>Eukaryota</taxon>
        <taxon>Metazoa</taxon>
        <taxon>Chordata</taxon>
        <taxon>Craniata</taxon>
        <taxon>Vertebrata</taxon>
        <taxon>Euteleostomi</taxon>
        <taxon>Actinopterygii</taxon>
        <taxon>Neopterygii</taxon>
        <taxon>Teleostei</taxon>
        <taxon>Neoteleostei</taxon>
        <taxon>Acanthomorphata</taxon>
        <taxon>Ovalentaria</taxon>
        <taxon>Blenniimorphae</taxon>
        <taxon>Blenniiformes</taxon>
        <taxon>Gobiesocoidei</taxon>
        <taxon>Gobiesocidae</taxon>
        <taxon>Gobiesocinae</taxon>
        <taxon>Gouania</taxon>
    </lineage>
</organism>
<dbReference type="SMART" id="SM00248">
    <property type="entry name" value="ANK"/>
    <property type="match status" value="3"/>
</dbReference>
<dbReference type="SMART" id="SM00969">
    <property type="entry name" value="SOCS_box"/>
    <property type="match status" value="1"/>
</dbReference>
<protein>
    <recommendedName>
        <fullName evidence="5">SOCS box domain-containing protein</fullName>
    </recommendedName>
</protein>
<gene>
    <name evidence="6" type="primary">asb6</name>
</gene>